<sequence>MVDDAVNPDSNSGSFFIPSDSIPEAPSLFSLSLGESKPAEFLADVLVVTE</sequence>
<accession>A0A816RJP1</accession>
<feature type="region of interest" description="Disordered" evidence="1">
    <location>
        <begin position="1"/>
        <end position="22"/>
    </location>
</feature>
<gene>
    <name evidence="2" type="ORF">DARMORV10_C01P29090.1</name>
</gene>
<protein>
    <submittedName>
        <fullName evidence="2">(rape) hypothetical protein</fullName>
    </submittedName>
</protein>
<name>A0A816RJP1_BRANA</name>
<organism evidence="2">
    <name type="scientific">Brassica napus</name>
    <name type="common">Rape</name>
    <dbReference type="NCBI Taxonomy" id="3708"/>
    <lineage>
        <taxon>Eukaryota</taxon>
        <taxon>Viridiplantae</taxon>
        <taxon>Streptophyta</taxon>
        <taxon>Embryophyta</taxon>
        <taxon>Tracheophyta</taxon>
        <taxon>Spermatophyta</taxon>
        <taxon>Magnoliopsida</taxon>
        <taxon>eudicotyledons</taxon>
        <taxon>Gunneridae</taxon>
        <taxon>Pentapetalae</taxon>
        <taxon>rosids</taxon>
        <taxon>malvids</taxon>
        <taxon>Brassicales</taxon>
        <taxon>Brassicaceae</taxon>
        <taxon>Brassiceae</taxon>
        <taxon>Brassica</taxon>
    </lineage>
</organism>
<evidence type="ECO:0000256" key="1">
    <source>
        <dbReference type="SAM" id="MobiDB-lite"/>
    </source>
</evidence>
<proteinExistence type="predicted"/>
<dbReference type="EMBL" id="HG994365">
    <property type="protein sequence ID" value="CAF2073607.1"/>
    <property type="molecule type" value="Genomic_DNA"/>
</dbReference>
<dbReference type="Proteomes" id="UP001295469">
    <property type="component" value="Chromosome C01"/>
</dbReference>
<reference evidence="2" key="1">
    <citation type="submission" date="2021-01" db="EMBL/GenBank/DDBJ databases">
        <authorList>
            <consortium name="Genoscope - CEA"/>
            <person name="William W."/>
        </authorList>
    </citation>
    <scope>NUCLEOTIDE SEQUENCE</scope>
</reference>
<dbReference type="AlphaFoldDB" id="A0A816RJP1"/>
<evidence type="ECO:0000313" key="2">
    <source>
        <dbReference type="EMBL" id="CAF2073607.1"/>
    </source>
</evidence>